<protein>
    <submittedName>
        <fullName evidence="1">Uncharacterized protein</fullName>
    </submittedName>
</protein>
<accession>A0A165EYI7</accession>
<organism evidence="1 2">
    <name type="scientific">Exidia glandulosa HHB12029</name>
    <dbReference type="NCBI Taxonomy" id="1314781"/>
    <lineage>
        <taxon>Eukaryota</taxon>
        <taxon>Fungi</taxon>
        <taxon>Dikarya</taxon>
        <taxon>Basidiomycota</taxon>
        <taxon>Agaricomycotina</taxon>
        <taxon>Agaricomycetes</taxon>
        <taxon>Auriculariales</taxon>
        <taxon>Exidiaceae</taxon>
        <taxon>Exidia</taxon>
    </lineage>
</organism>
<sequence length="106" mass="11619">MADARFPGDFCLWSFVAHSLATLTHPEMKRHALYNPNPASLCDGERETKVCKAAGKGFASGEIECADVRRRPCSTAAYIGGGGWYEPMRWTSSVLPLCSADFLPYT</sequence>
<name>A0A165EYI7_EXIGL</name>
<keyword evidence="2" id="KW-1185">Reference proteome</keyword>
<evidence type="ECO:0000313" key="1">
    <source>
        <dbReference type="EMBL" id="KZV87978.1"/>
    </source>
</evidence>
<gene>
    <name evidence="1" type="ORF">EXIGLDRAFT_723083</name>
</gene>
<dbReference type="Proteomes" id="UP000077266">
    <property type="component" value="Unassembled WGS sequence"/>
</dbReference>
<proteinExistence type="predicted"/>
<dbReference type="InParanoid" id="A0A165EYI7"/>
<reference evidence="1 2" key="1">
    <citation type="journal article" date="2016" name="Mol. Biol. Evol.">
        <title>Comparative Genomics of Early-Diverging Mushroom-Forming Fungi Provides Insights into the Origins of Lignocellulose Decay Capabilities.</title>
        <authorList>
            <person name="Nagy L.G."/>
            <person name="Riley R."/>
            <person name="Tritt A."/>
            <person name="Adam C."/>
            <person name="Daum C."/>
            <person name="Floudas D."/>
            <person name="Sun H."/>
            <person name="Yadav J.S."/>
            <person name="Pangilinan J."/>
            <person name="Larsson K.H."/>
            <person name="Matsuura K."/>
            <person name="Barry K."/>
            <person name="Labutti K."/>
            <person name="Kuo R."/>
            <person name="Ohm R.A."/>
            <person name="Bhattacharya S.S."/>
            <person name="Shirouzu T."/>
            <person name="Yoshinaga Y."/>
            <person name="Martin F.M."/>
            <person name="Grigoriev I.V."/>
            <person name="Hibbett D.S."/>
        </authorList>
    </citation>
    <scope>NUCLEOTIDE SEQUENCE [LARGE SCALE GENOMIC DNA]</scope>
    <source>
        <strain evidence="1 2">HHB12029</strain>
    </source>
</reference>
<dbReference type="AlphaFoldDB" id="A0A165EYI7"/>
<evidence type="ECO:0000313" key="2">
    <source>
        <dbReference type="Proteomes" id="UP000077266"/>
    </source>
</evidence>
<dbReference type="EMBL" id="KV426110">
    <property type="protein sequence ID" value="KZV87978.1"/>
    <property type="molecule type" value="Genomic_DNA"/>
</dbReference>